<evidence type="ECO:0000256" key="3">
    <source>
        <dbReference type="ARBA" id="ARBA00011144"/>
    </source>
</evidence>
<dbReference type="Ensembl" id="ENSAMXT00005025890.1">
    <property type="protein sequence ID" value="ENSAMXP00005023438.1"/>
    <property type="gene ID" value="ENSAMXG00005012041.1"/>
</dbReference>
<dbReference type="GO" id="GO:0005615">
    <property type="term" value="C:extracellular space"/>
    <property type="evidence" value="ECO:0007669"/>
    <property type="project" value="UniProtKB-UniRule"/>
</dbReference>
<comment type="subcellular location">
    <subcellularLocation>
        <location evidence="1 9">Secreted</location>
    </subcellularLocation>
</comment>
<evidence type="ECO:0000313" key="11">
    <source>
        <dbReference type="Ensembl" id="ENSAMXP00005023438.1"/>
    </source>
</evidence>
<feature type="signal peptide" evidence="9">
    <location>
        <begin position="1"/>
        <end position="24"/>
    </location>
</feature>
<evidence type="ECO:0000256" key="9">
    <source>
        <dbReference type="RuleBase" id="RU368043"/>
    </source>
</evidence>
<dbReference type="SUPFAM" id="SSF47266">
    <property type="entry name" value="4-helical cytokines"/>
    <property type="match status" value="1"/>
</dbReference>
<organism evidence="11 12">
    <name type="scientific">Astyanax mexicanus</name>
    <name type="common">Blind cave fish</name>
    <name type="synonym">Astyanax fasciatus mexicanus</name>
    <dbReference type="NCBI Taxonomy" id="7994"/>
    <lineage>
        <taxon>Eukaryota</taxon>
        <taxon>Metazoa</taxon>
        <taxon>Chordata</taxon>
        <taxon>Craniata</taxon>
        <taxon>Vertebrata</taxon>
        <taxon>Euteleostomi</taxon>
        <taxon>Actinopterygii</taxon>
        <taxon>Neopterygii</taxon>
        <taxon>Teleostei</taxon>
        <taxon>Ostariophysi</taxon>
        <taxon>Characiformes</taxon>
        <taxon>Characoidei</taxon>
        <taxon>Acestrorhamphidae</taxon>
        <taxon>Acestrorhamphinae</taxon>
        <taxon>Astyanax</taxon>
    </lineage>
</organism>
<dbReference type="EMBL" id="JAICCE010000024">
    <property type="protein sequence ID" value="KAG9260526.1"/>
    <property type="molecule type" value="Genomic_DNA"/>
</dbReference>
<dbReference type="Proteomes" id="UP000694621">
    <property type="component" value="Unplaced"/>
</dbReference>
<feature type="disulfide bond" evidence="8">
    <location>
        <begin position="83"/>
        <end position="136"/>
    </location>
</feature>
<dbReference type="Proteomes" id="UP000752171">
    <property type="component" value="Unassembled WGS sequence"/>
</dbReference>
<comment type="function">
    <text evidence="9">Immune regulatory cytokine.</text>
</comment>
<evidence type="ECO:0000256" key="7">
    <source>
        <dbReference type="ARBA" id="ARBA00023157"/>
    </source>
</evidence>
<dbReference type="InterPro" id="IPR000098">
    <property type="entry name" value="IL-10"/>
</dbReference>
<dbReference type="PANTHER" id="PTHR48482:SF5">
    <property type="entry name" value="INTERLEUKIN-10"/>
    <property type="match status" value="1"/>
</dbReference>
<dbReference type="RefSeq" id="XP_007247805.2">
    <property type="nucleotide sequence ID" value="XM_007247743.4"/>
</dbReference>
<dbReference type="PANTHER" id="PTHR48482">
    <property type="entry name" value="INTERLEUKIN-19-RELATED"/>
    <property type="match status" value="1"/>
</dbReference>
<name>A0A8B9R7N4_ASTMX</name>
<keyword evidence="7 8" id="KW-1015">Disulfide bond</keyword>
<gene>
    <name evidence="10" type="primary">IL10</name>
    <name evidence="10" type="ORF">AMEX_G26795</name>
</gene>
<dbReference type="AlphaFoldDB" id="A0A8B9R7N4"/>
<evidence type="ECO:0000256" key="6">
    <source>
        <dbReference type="ARBA" id="ARBA00022729"/>
    </source>
</evidence>
<comment type="similarity">
    <text evidence="2 9">Belongs to the IL-10 family.</text>
</comment>
<dbReference type="OMA" id="CHRFFTC"/>
<dbReference type="KEGG" id="amex:103032747"/>
<dbReference type="SMART" id="SM00188">
    <property type="entry name" value="IL10"/>
    <property type="match status" value="1"/>
</dbReference>
<evidence type="ECO:0000256" key="5">
    <source>
        <dbReference type="ARBA" id="ARBA00022525"/>
    </source>
</evidence>
<dbReference type="CTD" id="3586"/>
<dbReference type="InterPro" id="IPR009079">
    <property type="entry name" value="4_helix_cytokine-like_core"/>
</dbReference>
<sequence>MHLVRFLFLAFLLAVALLAEDAQCKRVDCKDSCCSFVETFPVKLRKLRTSYDEMRNYYVNNDDLEFALFNRTVLENLKGPYFCHVMNEVLRFYLDTVLPTAITQETQNFKTSIDYIGNIFNSIKRDIVKCKSYFSCKKPFEISSIQKSYSQMKEKGLYKAMGELDMLFNYIEDYLASKRLKN</sequence>
<keyword evidence="4 9" id="KW-0202">Cytokine</keyword>
<feature type="disulfide bond" evidence="8">
    <location>
        <begin position="34"/>
        <end position="130"/>
    </location>
</feature>
<protein>
    <recommendedName>
        <fullName evidence="9">Interleukin family protein</fullName>
    </recommendedName>
</protein>
<proteinExistence type="inferred from homology"/>
<evidence type="ECO:0000313" key="13">
    <source>
        <dbReference type="Proteomes" id="UP000752171"/>
    </source>
</evidence>
<reference evidence="11" key="2">
    <citation type="submission" date="2025-05" db="UniProtKB">
        <authorList>
            <consortium name="Ensembl"/>
        </authorList>
    </citation>
    <scope>IDENTIFICATION</scope>
</reference>
<reference evidence="10 13" key="1">
    <citation type="submission" date="2021-07" db="EMBL/GenBank/DDBJ databases">
        <authorList>
            <person name="Imarazene B."/>
            <person name="Zahm M."/>
            <person name="Klopp C."/>
            <person name="Cabau C."/>
            <person name="Beille S."/>
            <person name="Jouanno E."/>
            <person name="Castinel A."/>
            <person name="Lluch J."/>
            <person name="Gil L."/>
            <person name="Kuchtly C."/>
            <person name="Lopez Roques C."/>
            <person name="Donnadieu C."/>
            <person name="Parrinello H."/>
            <person name="Journot L."/>
            <person name="Du K."/>
            <person name="Schartl M."/>
            <person name="Retaux S."/>
            <person name="Guiguen Y."/>
        </authorList>
    </citation>
    <scope>NUCLEOTIDE SEQUENCE [LARGE SCALE GENOMIC DNA]</scope>
    <source>
        <strain evidence="10">Pach_M1</strain>
        <tissue evidence="10">Testis</tissue>
    </source>
</reference>
<evidence type="ECO:0000256" key="8">
    <source>
        <dbReference type="PIRSR" id="PIRSR620443-50"/>
    </source>
</evidence>
<evidence type="ECO:0000256" key="2">
    <source>
        <dbReference type="ARBA" id="ARBA00008813"/>
    </source>
</evidence>
<feature type="chain" id="PRO_5044520041" description="Interleukin family protein" evidence="9">
    <location>
        <begin position="25"/>
        <end position="182"/>
    </location>
</feature>
<dbReference type="Pfam" id="PF00726">
    <property type="entry name" value="IL10"/>
    <property type="match status" value="1"/>
</dbReference>
<dbReference type="GeneID" id="103032747"/>
<dbReference type="InterPro" id="IPR020443">
    <property type="entry name" value="IL-10/19/20/24/26"/>
</dbReference>
<accession>A0A8B9R7N4</accession>
<dbReference type="GO" id="GO:0006955">
    <property type="term" value="P:immune response"/>
    <property type="evidence" value="ECO:0007669"/>
    <property type="project" value="InterPro"/>
</dbReference>
<dbReference type="GO" id="GO:0005125">
    <property type="term" value="F:cytokine activity"/>
    <property type="evidence" value="ECO:0007669"/>
    <property type="project" value="UniProtKB-UniRule"/>
</dbReference>
<dbReference type="OrthoDB" id="9931894at2759"/>
<dbReference type="GO" id="GO:0001817">
    <property type="term" value="P:regulation of cytokine production"/>
    <property type="evidence" value="ECO:0007669"/>
    <property type="project" value="UniProtKB-ARBA"/>
</dbReference>
<evidence type="ECO:0000313" key="10">
    <source>
        <dbReference type="EMBL" id="KAG9260526.1"/>
    </source>
</evidence>
<comment type="subunit">
    <text evidence="3">Homodimer. Interacts with IL10RA and IL10RB.</text>
</comment>
<dbReference type="Gene3D" id="1.20.1250.10">
    <property type="match status" value="1"/>
</dbReference>
<evidence type="ECO:0000313" key="12">
    <source>
        <dbReference type="Proteomes" id="UP000694621"/>
    </source>
</evidence>
<dbReference type="PRINTS" id="PR01294">
    <property type="entry name" value="INTRLEUKIN10"/>
</dbReference>
<keyword evidence="5 9" id="KW-0964">Secreted</keyword>
<evidence type="ECO:0000256" key="1">
    <source>
        <dbReference type="ARBA" id="ARBA00004613"/>
    </source>
</evidence>
<keyword evidence="6 9" id="KW-0732">Signal</keyword>
<evidence type="ECO:0000256" key="4">
    <source>
        <dbReference type="ARBA" id="ARBA00022514"/>
    </source>
</evidence>